<name>A0A1H8IIU6_9RHOB</name>
<dbReference type="Proteomes" id="UP000183002">
    <property type="component" value="Unassembled WGS sequence"/>
</dbReference>
<sequence>MTSLSTVSTPPMNERMAKRLEGWSLPKRMTATSTMYDVGYETAKADLRKVIEEEVRK</sequence>
<gene>
    <name evidence="2" type="ORF">SAMN05216227_102051</name>
</gene>
<dbReference type="STRING" id="1077947.SAMN05216227_102051"/>
<protein>
    <submittedName>
        <fullName evidence="2">Uncharacterized protein</fullName>
    </submittedName>
</protein>
<reference evidence="2 3" key="1">
    <citation type="submission" date="2016-10" db="EMBL/GenBank/DDBJ databases">
        <authorList>
            <person name="de Groot N.N."/>
        </authorList>
    </citation>
    <scope>NUCLEOTIDE SEQUENCE [LARGE SCALE GENOMIC DNA]</scope>
    <source>
        <strain evidence="2 3">CGMCC 1.10836</strain>
    </source>
</reference>
<evidence type="ECO:0000313" key="2">
    <source>
        <dbReference type="EMBL" id="SEN68175.1"/>
    </source>
</evidence>
<feature type="compositionally biased region" description="Polar residues" evidence="1">
    <location>
        <begin position="1"/>
        <end position="11"/>
    </location>
</feature>
<dbReference type="EMBL" id="FOCO01000020">
    <property type="protein sequence ID" value="SEN68175.1"/>
    <property type="molecule type" value="Genomic_DNA"/>
</dbReference>
<dbReference type="AlphaFoldDB" id="A0A1H8IIU6"/>
<keyword evidence="3" id="KW-1185">Reference proteome</keyword>
<accession>A0A1H8IIU6</accession>
<organism evidence="2 3">
    <name type="scientific">Pseudorhodobacter antarcticus</name>
    <dbReference type="NCBI Taxonomy" id="1077947"/>
    <lineage>
        <taxon>Bacteria</taxon>
        <taxon>Pseudomonadati</taxon>
        <taxon>Pseudomonadota</taxon>
        <taxon>Alphaproteobacteria</taxon>
        <taxon>Rhodobacterales</taxon>
        <taxon>Paracoccaceae</taxon>
        <taxon>Pseudorhodobacter</taxon>
    </lineage>
</organism>
<evidence type="ECO:0000313" key="3">
    <source>
        <dbReference type="Proteomes" id="UP000183002"/>
    </source>
</evidence>
<evidence type="ECO:0000256" key="1">
    <source>
        <dbReference type="SAM" id="MobiDB-lite"/>
    </source>
</evidence>
<proteinExistence type="predicted"/>
<feature type="region of interest" description="Disordered" evidence="1">
    <location>
        <begin position="1"/>
        <end position="20"/>
    </location>
</feature>